<dbReference type="CDD" id="cd12797">
    <property type="entry name" value="M23_peptidase"/>
    <property type="match status" value="1"/>
</dbReference>
<sequence>MRTGKLSVLALVCVFTILPAPAAAQTADELQKQIDDNNAQIQQLDNEIANYQAQLDSTTKQKSTLQNTVNQLTLQNKQLTAKITVTKSQINTTQLQIQQLSQGIATKQATIDDERAGLAESLRSLDAIEQTPLSITLLAAGTISDLWQDIDSIAALQGAMQATIVRLAADKQTLTSNKTTAEAKRAQLLAQQRTLTTQQGSLNATKKAQSDLLAQTKNQESNYQKIIAEKVAAKQDFEDTLRELQAKLQSADISSIPSQGKGVLRWPLTSVHVTQYFGDTAFARTAAYKGKGHNGIDMRASIGTPTYAALDGVVQETNLGTAPNCQYGKWVLIRHNNGLTTLYAHLSGVNVVQGQSVSTGQLIGYSGNTGYATGPHLHFTVYVSSAVSFINYKCNNGKSVKVPVSPFNGYVNPVNYLP</sequence>
<dbReference type="Gene3D" id="2.70.70.10">
    <property type="entry name" value="Glucose Permease (Domain IIA)"/>
    <property type="match status" value="1"/>
</dbReference>
<organism evidence="4 5">
    <name type="scientific">Candidatus Kaiserbacteria bacterium RIFCSPHIGHO2_02_FULL_55_25</name>
    <dbReference type="NCBI Taxonomy" id="1798498"/>
    <lineage>
        <taxon>Bacteria</taxon>
        <taxon>Candidatus Kaiseribacteriota</taxon>
    </lineage>
</organism>
<feature type="coiled-coil region" evidence="1">
    <location>
        <begin position="27"/>
        <end position="82"/>
    </location>
</feature>
<gene>
    <name evidence="4" type="ORF">A3C20_04305</name>
</gene>
<dbReference type="PANTHER" id="PTHR21666:SF270">
    <property type="entry name" value="MUREIN HYDROLASE ACTIVATOR ENVC"/>
    <property type="match status" value="1"/>
</dbReference>
<feature type="coiled-coil region" evidence="1">
    <location>
        <begin position="227"/>
        <end position="254"/>
    </location>
</feature>
<keyword evidence="1" id="KW-0175">Coiled coil</keyword>
<feature type="chain" id="PRO_5009524091" description="M23ase beta-sheet core domain-containing protein" evidence="2">
    <location>
        <begin position="23"/>
        <end position="418"/>
    </location>
</feature>
<evidence type="ECO:0000256" key="1">
    <source>
        <dbReference type="SAM" id="Coils"/>
    </source>
</evidence>
<dbReference type="Gene3D" id="6.10.250.3150">
    <property type="match status" value="1"/>
</dbReference>
<reference evidence="4 5" key="1">
    <citation type="journal article" date="2016" name="Nat. Commun.">
        <title>Thousands of microbial genomes shed light on interconnected biogeochemical processes in an aquifer system.</title>
        <authorList>
            <person name="Anantharaman K."/>
            <person name="Brown C.T."/>
            <person name="Hug L.A."/>
            <person name="Sharon I."/>
            <person name="Castelle C.J."/>
            <person name="Probst A.J."/>
            <person name="Thomas B.C."/>
            <person name="Singh A."/>
            <person name="Wilkins M.J."/>
            <person name="Karaoz U."/>
            <person name="Brodie E.L."/>
            <person name="Williams K.H."/>
            <person name="Hubbard S.S."/>
            <person name="Banfield J.F."/>
        </authorList>
    </citation>
    <scope>NUCLEOTIDE SEQUENCE [LARGE SCALE GENOMIC DNA]</scope>
</reference>
<dbReference type="AlphaFoldDB" id="A0A1F6EAJ8"/>
<protein>
    <recommendedName>
        <fullName evidence="3">M23ase beta-sheet core domain-containing protein</fullName>
    </recommendedName>
</protein>
<dbReference type="SUPFAM" id="SSF51261">
    <property type="entry name" value="Duplicated hybrid motif"/>
    <property type="match status" value="1"/>
</dbReference>
<comment type="caution">
    <text evidence="4">The sequence shown here is derived from an EMBL/GenBank/DDBJ whole genome shotgun (WGS) entry which is preliminary data.</text>
</comment>
<evidence type="ECO:0000313" key="5">
    <source>
        <dbReference type="Proteomes" id="UP000176914"/>
    </source>
</evidence>
<dbReference type="InterPro" id="IPR011055">
    <property type="entry name" value="Dup_hybrid_motif"/>
</dbReference>
<proteinExistence type="predicted"/>
<evidence type="ECO:0000256" key="2">
    <source>
        <dbReference type="SAM" id="SignalP"/>
    </source>
</evidence>
<dbReference type="EMBL" id="MFLL01000001">
    <property type="protein sequence ID" value="OGG70715.1"/>
    <property type="molecule type" value="Genomic_DNA"/>
</dbReference>
<name>A0A1F6EAJ8_9BACT</name>
<keyword evidence="2" id="KW-0732">Signal</keyword>
<feature type="signal peptide" evidence="2">
    <location>
        <begin position="1"/>
        <end position="22"/>
    </location>
</feature>
<evidence type="ECO:0000259" key="3">
    <source>
        <dbReference type="Pfam" id="PF01551"/>
    </source>
</evidence>
<dbReference type="Proteomes" id="UP000176914">
    <property type="component" value="Unassembled WGS sequence"/>
</dbReference>
<dbReference type="PANTHER" id="PTHR21666">
    <property type="entry name" value="PEPTIDASE-RELATED"/>
    <property type="match status" value="1"/>
</dbReference>
<feature type="domain" description="M23ase beta-sheet core" evidence="3">
    <location>
        <begin position="292"/>
        <end position="384"/>
    </location>
</feature>
<dbReference type="InterPro" id="IPR050570">
    <property type="entry name" value="Cell_wall_metabolism_enzyme"/>
</dbReference>
<evidence type="ECO:0000313" key="4">
    <source>
        <dbReference type="EMBL" id="OGG70715.1"/>
    </source>
</evidence>
<accession>A0A1F6EAJ8</accession>
<dbReference type="Pfam" id="PF01551">
    <property type="entry name" value="Peptidase_M23"/>
    <property type="match status" value="1"/>
</dbReference>
<dbReference type="InterPro" id="IPR016047">
    <property type="entry name" value="M23ase_b-sheet_dom"/>
</dbReference>
<dbReference type="GO" id="GO:0004222">
    <property type="term" value="F:metalloendopeptidase activity"/>
    <property type="evidence" value="ECO:0007669"/>
    <property type="project" value="TreeGrafter"/>
</dbReference>